<dbReference type="GO" id="GO:0005886">
    <property type="term" value="C:plasma membrane"/>
    <property type="evidence" value="ECO:0007669"/>
    <property type="project" value="TreeGrafter"/>
</dbReference>
<dbReference type="Proteomes" id="UP000234752">
    <property type="component" value="Plasmid unnamed1"/>
</dbReference>
<sequence>MTEAQSFYRDFLRKMMMGNALQLMDIRTVERLLRAKWRWYLAALVLGFLATGLFLPLLDKGYKAEATIQLREEQRSPQLSSILSSLSNSDSYNSLDAVLGSRTLAERLAARRDVVDALSIDKLRGSVMRRITNVIETGLFGMDSAGEAGLADNIRQLLVERLSLSRSGTTSSVVSIEFSARSEDASKLVLIAIMQEADTLLRAINVSGLEERQVRVNLMLQQAAVESTRKSLVTLYERLGGDLISARSLSPYAFTVIDAPSAATTRSRPNFIIIWVSLTAMLFVMISAVVVFSAKARAE</sequence>
<keyword evidence="1" id="KW-0472">Membrane</keyword>
<keyword evidence="2" id="KW-0614">Plasmid</keyword>
<dbReference type="PANTHER" id="PTHR32309:SF13">
    <property type="entry name" value="FERRIC ENTEROBACTIN TRANSPORT PROTEIN FEPE"/>
    <property type="match status" value="1"/>
</dbReference>
<evidence type="ECO:0008006" key="4">
    <source>
        <dbReference type="Google" id="ProtNLM"/>
    </source>
</evidence>
<dbReference type="PANTHER" id="PTHR32309">
    <property type="entry name" value="TYROSINE-PROTEIN KINASE"/>
    <property type="match status" value="1"/>
</dbReference>
<dbReference type="GO" id="GO:0004713">
    <property type="term" value="F:protein tyrosine kinase activity"/>
    <property type="evidence" value="ECO:0007669"/>
    <property type="project" value="TreeGrafter"/>
</dbReference>
<accession>A0A2K9NJ08</accession>
<keyword evidence="1" id="KW-1133">Transmembrane helix</keyword>
<dbReference type="InterPro" id="IPR050445">
    <property type="entry name" value="Bact_polysacc_biosynth/exp"/>
</dbReference>
<dbReference type="OrthoDB" id="9879457at2"/>
<gene>
    <name evidence="2" type="ORF">C0V82_21925</name>
</gene>
<evidence type="ECO:0000313" key="2">
    <source>
        <dbReference type="EMBL" id="AUN33069.1"/>
    </source>
</evidence>
<proteinExistence type="predicted"/>
<evidence type="ECO:0000313" key="3">
    <source>
        <dbReference type="Proteomes" id="UP000234752"/>
    </source>
</evidence>
<protein>
    <recommendedName>
        <fullName evidence="4">Polysaccharide chain length determinant N-terminal domain-containing protein</fullName>
    </recommendedName>
</protein>
<evidence type="ECO:0000256" key="1">
    <source>
        <dbReference type="SAM" id="Phobius"/>
    </source>
</evidence>
<feature type="transmembrane region" description="Helical" evidence="1">
    <location>
        <begin position="271"/>
        <end position="294"/>
    </location>
</feature>
<feature type="transmembrane region" description="Helical" evidence="1">
    <location>
        <begin position="37"/>
        <end position="58"/>
    </location>
</feature>
<name>A0A2K9NJ08_9PROT</name>
<dbReference type="RefSeq" id="WP_102114590.1">
    <property type="nucleotide sequence ID" value="NZ_BMGN01000001.1"/>
</dbReference>
<organism evidence="2 3">
    <name type="scientific">Niveispirillum cyanobacteriorum</name>
    <dbReference type="NCBI Taxonomy" id="1612173"/>
    <lineage>
        <taxon>Bacteria</taxon>
        <taxon>Pseudomonadati</taxon>
        <taxon>Pseudomonadota</taxon>
        <taxon>Alphaproteobacteria</taxon>
        <taxon>Rhodospirillales</taxon>
        <taxon>Azospirillaceae</taxon>
        <taxon>Niveispirillum</taxon>
    </lineage>
</organism>
<dbReference type="AlphaFoldDB" id="A0A2K9NJ08"/>
<reference evidence="2 3" key="1">
    <citation type="submission" date="2017-12" db="EMBL/GenBank/DDBJ databases">
        <title>Genomes of bacteria within cyanobacterial aggregates.</title>
        <authorList>
            <person name="Cai H."/>
        </authorList>
    </citation>
    <scope>NUCLEOTIDE SEQUENCE [LARGE SCALE GENOMIC DNA]</scope>
    <source>
        <strain evidence="2 3">TH16</strain>
        <plasmid evidence="2 3">unnamed1</plasmid>
    </source>
</reference>
<keyword evidence="1" id="KW-0812">Transmembrane</keyword>
<dbReference type="KEGG" id="ncb:C0V82_21925"/>
<dbReference type="EMBL" id="CP025613">
    <property type="protein sequence ID" value="AUN33069.1"/>
    <property type="molecule type" value="Genomic_DNA"/>
</dbReference>
<keyword evidence="3" id="KW-1185">Reference proteome</keyword>
<geneLocation type="plasmid" evidence="2 3">
    <name>unnamed1</name>
</geneLocation>